<evidence type="ECO:0000313" key="3">
    <source>
        <dbReference type="EMBL" id="KAK9082337.1"/>
    </source>
</evidence>
<name>A0AAP0DWD4_9MAGN</name>
<dbReference type="AlphaFoldDB" id="A0AAP0DWD4"/>
<proteinExistence type="predicted"/>
<keyword evidence="4" id="KW-1185">Reference proteome</keyword>
<comment type="caution">
    <text evidence="2">The sequence shown here is derived from an EMBL/GenBank/DDBJ whole genome shotgun (WGS) entry which is preliminary data.</text>
</comment>
<dbReference type="EMBL" id="JBBNAF010000029">
    <property type="protein sequence ID" value="KAK9082337.1"/>
    <property type="molecule type" value="Genomic_DNA"/>
</dbReference>
<evidence type="ECO:0000256" key="1">
    <source>
        <dbReference type="SAM" id="MobiDB-lite"/>
    </source>
</evidence>
<feature type="region of interest" description="Disordered" evidence="1">
    <location>
        <begin position="102"/>
        <end position="132"/>
    </location>
</feature>
<evidence type="ECO:0000313" key="4">
    <source>
        <dbReference type="Proteomes" id="UP001420932"/>
    </source>
</evidence>
<dbReference type="EMBL" id="JBBNAF010000029">
    <property type="protein sequence ID" value="KAK9082324.1"/>
    <property type="molecule type" value="Genomic_DNA"/>
</dbReference>
<gene>
    <name evidence="2" type="ORF">Syun_031954</name>
    <name evidence="3" type="ORF">Syun_031967</name>
</gene>
<evidence type="ECO:0000313" key="2">
    <source>
        <dbReference type="EMBL" id="KAK9082324.1"/>
    </source>
</evidence>
<sequence length="193" mass="21896">MLLRLYEVEISRIEFLWIDVAFILSLANSIALLERTTMRGCLWRFKSGIIELRMRFFIPLFREGKWATKPLFKSSSGAKQKECSLMSIPLIRLQTPADETLLNSDSAPETASDLADDSDSNGDATSGNAIEGSKPMTIEGILDEMSYEMGIYSYPYFKRSETGCLLVGYDFKYIRSRAGAIGDWEMAFENEYE</sequence>
<reference evidence="2 4" key="1">
    <citation type="submission" date="2024-01" db="EMBL/GenBank/DDBJ databases">
        <title>Genome assemblies of Stephania.</title>
        <authorList>
            <person name="Yang L."/>
        </authorList>
    </citation>
    <scope>NUCLEOTIDE SEQUENCE [LARGE SCALE GENOMIC DNA]</scope>
    <source>
        <strain evidence="2">YNDBR</strain>
        <tissue evidence="2">Leaf</tissue>
    </source>
</reference>
<accession>A0AAP0DWD4</accession>
<protein>
    <submittedName>
        <fullName evidence="2">Uncharacterized protein</fullName>
    </submittedName>
</protein>
<organism evidence="2 4">
    <name type="scientific">Stephania yunnanensis</name>
    <dbReference type="NCBI Taxonomy" id="152371"/>
    <lineage>
        <taxon>Eukaryota</taxon>
        <taxon>Viridiplantae</taxon>
        <taxon>Streptophyta</taxon>
        <taxon>Embryophyta</taxon>
        <taxon>Tracheophyta</taxon>
        <taxon>Spermatophyta</taxon>
        <taxon>Magnoliopsida</taxon>
        <taxon>Ranunculales</taxon>
        <taxon>Menispermaceae</taxon>
        <taxon>Menispermoideae</taxon>
        <taxon>Cissampelideae</taxon>
        <taxon>Stephania</taxon>
    </lineage>
</organism>
<dbReference type="Proteomes" id="UP001420932">
    <property type="component" value="Unassembled WGS sequence"/>
</dbReference>